<evidence type="ECO:0000259" key="2">
    <source>
        <dbReference type="Pfam" id="PF12804"/>
    </source>
</evidence>
<accession>A0A251WXG3</accession>
<reference evidence="3 4" key="1">
    <citation type="submission" date="2016-12" db="EMBL/GenBank/DDBJ databases">
        <title>The draft genome sequence of HSLHS2.</title>
        <authorList>
            <person name="Hu D."/>
            <person name="Wang L."/>
            <person name="Shao Z."/>
        </authorList>
    </citation>
    <scope>NUCLEOTIDE SEQUENCE [LARGE SCALE GENOMIC DNA]</scope>
    <source>
        <strain evidence="3">MCCC 1A06712</strain>
    </source>
</reference>
<dbReference type="Gene3D" id="3.90.550.10">
    <property type="entry name" value="Spore Coat Polysaccharide Biosynthesis Protein SpsA, Chain A"/>
    <property type="match status" value="1"/>
</dbReference>
<sequence length="224" mass="24437">MMRFDAIILAAGLSLRMGAHNKLLMDWHGTPIIRRVVQTYLDSIGPNITVVTGFESDLVRRALDGLPVQFHHNPCFADGQQSSVMAGLSVPSDADATLMGLGDQPLLTASALCDLMTAYQIADTSKIAFAVRGDERGNPTIIPAPKRSLIAADKARPGCRKFINDNPHLVTRIPMQSDGFFTDIDTPESYALHVRTPVLGRIKRLLSLSPDQADQLARIKFPCC</sequence>
<keyword evidence="1" id="KW-0460">Magnesium</keyword>
<proteinExistence type="predicted"/>
<evidence type="ECO:0000313" key="3">
    <source>
        <dbReference type="EMBL" id="OUD08808.1"/>
    </source>
</evidence>
<dbReference type="SUPFAM" id="SSF53448">
    <property type="entry name" value="Nucleotide-diphospho-sugar transferases"/>
    <property type="match status" value="1"/>
</dbReference>
<dbReference type="EMBL" id="MSPP01000003">
    <property type="protein sequence ID" value="OUD08808.1"/>
    <property type="molecule type" value="Genomic_DNA"/>
</dbReference>
<dbReference type="GO" id="GO:0016779">
    <property type="term" value="F:nucleotidyltransferase activity"/>
    <property type="evidence" value="ECO:0007669"/>
    <property type="project" value="UniProtKB-ARBA"/>
</dbReference>
<organism evidence="3 4">
    <name type="scientific">Marivivens niveibacter</name>
    <dbReference type="NCBI Taxonomy" id="1930667"/>
    <lineage>
        <taxon>Bacteria</taxon>
        <taxon>Pseudomonadati</taxon>
        <taxon>Pseudomonadota</taxon>
        <taxon>Alphaproteobacteria</taxon>
        <taxon>Rhodobacterales</taxon>
        <taxon>Paracoccaceae</taxon>
        <taxon>Marivivens group</taxon>
        <taxon>Marivivens</taxon>
    </lineage>
</organism>
<dbReference type="PANTHER" id="PTHR43777:SF1">
    <property type="entry name" value="MOLYBDENUM COFACTOR CYTIDYLYLTRANSFERASE"/>
    <property type="match status" value="1"/>
</dbReference>
<dbReference type="Proteomes" id="UP000194664">
    <property type="component" value="Unassembled WGS sequence"/>
</dbReference>
<dbReference type="InterPro" id="IPR025877">
    <property type="entry name" value="MobA-like_NTP_Trfase"/>
</dbReference>
<evidence type="ECO:0000256" key="1">
    <source>
        <dbReference type="ARBA" id="ARBA00022842"/>
    </source>
</evidence>
<name>A0A251WXG3_9RHOB</name>
<dbReference type="RefSeq" id="WP_086451302.1">
    <property type="nucleotide sequence ID" value="NZ_MSPP01000003.1"/>
</dbReference>
<dbReference type="CDD" id="cd04182">
    <property type="entry name" value="GT_2_like_f"/>
    <property type="match status" value="1"/>
</dbReference>
<evidence type="ECO:0000313" key="4">
    <source>
        <dbReference type="Proteomes" id="UP000194664"/>
    </source>
</evidence>
<feature type="domain" description="MobA-like NTP transferase" evidence="2">
    <location>
        <begin position="6"/>
        <end position="165"/>
    </location>
</feature>
<dbReference type="Pfam" id="PF12804">
    <property type="entry name" value="NTP_transf_3"/>
    <property type="match status" value="1"/>
</dbReference>
<protein>
    <recommendedName>
        <fullName evidence="2">MobA-like NTP transferase domain-containing protein</fullName>
    </recommendedName>
</protein>
<dbReference type="InterPro" id="IPR029044">
    <property type="entry name" value="Nucleotide-diphossugar_trans"/>
</dbReference>
<dbReference type="PANTHER" id="PTHR43777">
    <property type="entry name" value="MOLYBDENUM COFACTOR CYTIDYLYLTRANSFERASE"/>
    <property type="match status" value="1"/>
</dbReference>
<dbReference type="AlphaFoldDB" id="A0A251WXG3"/>
<dbReference type="OrthoDB" id="9779263at2"/>
<comment type="caution">
    <text evidence="3">The sequence shown here is derived from an EMBL/GenBank/DDBJ whole genome shotgun (WGS) entry which is preliminary data.</text>
</comment>
<gene>
    <name evidence="3" type="ORF">BVC71_08785</name>
</gene>
<keyword evidence="4" id="KW-1185">Reference proteome</keyword>